<dbReference type="EMBL" id="QFVR01000001">
    <property type="protein sequence ID" value="PWI26761.1"/>
    <property type="molecule type" value="Genomic_DNA"/>
</dbReference>
<gene>
    <name evidence="1" type="ORF">DEX24_00220</name>
</gene>
<dbReference type="Proteomes" id="UP000245938">
    <property type="component" value="Unassembled WGS sequence"/>
</dbReference>
<evidence type="ECO:0000313" key="1">
    <source>
        <dbReference type="EMBL" id="PWI26761.1"/>
    </source>
</evidence>
<evidence type="ECO:0000313" key="2">
    <source>
        <dbReference type="Proteomes" id="UP000245938"/>
    </source>
</evidence>
<keyword evidence="2" id="KW-1185">Reference proteome</keyword>
<organism evidence="1 2">
    <name type="scientific">Kurthia sibirica</name>
    <dbReference type="NCBI Taxonomy" id="202750"/>
    <lineage>
        <taxon>Bacteria</taxon>
        <taxon>Bacillati</taxon>
        <taxon>Bacillota</taxon>
        <taxon>Bacilli</taxon>
        <taxon>Bacillales</taxon>
        <taxon>Caryophanaceae</taxon>
        <taxon>Kurthia</taxon>
    </lineage>
</organism>
<dbReference type="AlphaFoldDB" id="A0A2U3AQD9"/>
<reference evidence="1 2" key="1">
    <citation type="submission" date="2018-05" db="EMBL/GenBank/DDBJ databases">
        <title>Kurthia sibirica genome sequence.</title>
        <authorList>
            <person name="Maclea K.S."/>
            <person name="Goen A.E."/>
        </authorList>
    </citation>
    <scope>NUCLEOTIDE SEQUENCE [LARGE SCALE GENOMIC DNA]</scope>
    <source>
        <strain evidence="1 2">ATCC 49154</strain>
    </source>
</reference>
<protein>
    <submittedName>
        <fullName evidence="1">Uncharacterized protein</fullName>
    </submittedName>
</protein>
<comment type="caution">
    <text evidence="1">The sequence shown here is derived from an EMBL/GenBank/DDBJ whole genome shotgun (WGS) entry which is preliminary data.</text>
</comment>
<accession>A0A2U3AQD9</accession>
<name>A0A2U3AQD9_9BACL</name>
<proteinExistence type="predicted"/>
<sequence length="64" mass="7651">MNLAPRKFTIRKLIDFKVYFNRTLSLLKPLSIIQNTVFFSTVLPKKIKNILMVKKQQQKKRICQ</sequence>